<dbReference type="AlphaFoldDB" id="A0A1E3SN67"/>
<name>A0A1E3SN67_9MYCO</name>
<organism evidence="2 3">
    <name type="scientific">Mycobacterium sherrisii</name>
    <dbReference type="NCBI Taxonomy" id="243061"/>
    <lineage>
        <taxon>Bacteria</taxon>
        <taxon>Bacillati</taxon>
        <taxon>Actinomycetota</taxon>
        <taxon>Actinomycetes</taxon>
        <taxon>Mycobacteriales</taxon>
        <taxon>Mycobacteriaceae</taxon>
        <taxon>Mycobacterium</taxon>
        <taxon>Mycobacterium simiae complex</taxon>
    </lineage>
</organism>
<evidence type="ECO:0000256" key="1">
    <source>
        <dbReference type="SAM" id="MobiDB-lite"/>
    </source>
</evidence>
<comment type="caution">
    <text evidence="2">The sequence shown here is derived from an EMBL/GenBank/DDBJ whole genome shotgun (WGS) entry which is preliminary data.</text>
</comment>
<dbReference type="Proteomes" id="UP000094224">
    <property type="component" value="Unassembled WGS sequence"/>
</dbReference>
<feature type="region of interest" description="Disordered" evidence="1">
    <location>
        <begin position="1"/>
        <end position="79"/>
    </location>
</feature>
<protein>
    <submittedName>
        <fullName evidence="2">Uncharacterized protein</fullName>
    </submittedName>
</protein>
<reference evidence="3" key="1">
    <citation type="submission" date="2016-09" db="EMBL/GenBank/DDBJ databases">
        <authorList>
            <person name="Greninger A.L."/>
            <person name="Jerome K.R."/>
            <person name="Mcnair B."/>
            <person name="Wallis C."/>
            <person name="Fang F."/>
        </authorList>
    </citation>
    <scope>NUCLEOTIDE SEQUENCE [LARGE SCALE GENOMIC DNA]</scope>
    <source>
        <strain evidence="3">BC1_M4</strain>
    </source>
</reference>
<proteinExistence type="predicted"/>
<feature type="compositionally biased region" description="Basic and acidic residues" evidence="1">
    <location>
        <begin position="23"/>
        <end position="38"/>
    </location>
</feature>
<feature type="compositionally biased region" description="Basic and acidic residues" evidence="1">
    <location>
        <begin position="45"/>
        <end position="61"/>
    </location>
</feature>
<keyword evidence="3" id="KW-1185">Reference proteome</keyword>
<sequence>MDGPVDRRPWGPTPRAVPVSRRAIPENLKDVNQPKEPEDATQSTEEQRELQDKLEHQHEDPQGPGLGQSDRNVADESTR</sequence>
<evidence type="ECO:0000313" key="3">
    <source>
        <dbReference type="Proteomes" id="UP000094224"/>
    </source>
</evidence>
<gene>
    <name evidence="2" type="ORF">BHQ21_21185</name>
</gene>
<evidence type="ECO:0000313" key="2">
    <source>
        <dbReference type="EMBL" id="ODR03596.1"/>
    </source>
</evidence>
<dbReference type="EMBL" id="MIHC01000044">
    <property type="protein sequence ID" value="ODR03596.1"/>
    <property type="molecule type" value="Genomic_DNA"/>
</dbReference>
<accession>A0A1E3SN67</accession>